<reference evidence="2 3" key="1">
    <citation type="journal article" date="2013" name="Genome Announc.">
        <title>Complete Genome Sequence of Wohlfahrtiimonas chitiniclastica Strain SH04, Isolated from Chrysomya megacephala Collected from Pudong International Airport in China.</title>
        <authorList>
            <person name="Cao X.M."/>
            <person name="Chen T."/>
            <person name="Xu L.Z."/>
            <person name="Yao L.S."/>
            <person name="Qi J."/>
            <person name="Zhang X.L."/>
            <person name="Yan Q.L."/>
            <person name="Deng Y.H."/>
            <person name="Guo T.Y."/>
            <person name="Wang J."/>
            <person name="Hu K.X."/>
            <person name="Xu B.L."/>
        </authorList>
    </citation>
    <scope>NUCLEOTIDE SEQUENCE [LARGE SCALE GENOMIC DNA]</scope>
    <source>
        <strain evidence="2 3">SH04</strain>
    </source>
</reference>
<dbReference type="OrthoDB" id="5297354at2"/>
<proteinExistence type="predicted"/>
<dbReference type="Proteomes" id="UP000011617">
    <property type="component" value="Unassembled WGS sequence"/>
</dbReference>
<accession>L8XZF6</accession>
<dbReference type="EMBL" id="AOBV01000006">
    <property type="protein sequence ID" value="ELV08120.1"/>
    <property type="molecule type" value="Genomic_DNA"/>
</dbReference>
<evidence type="ECO:0000313" key="3">
    <source>
        <dbReference type="Proteomes" id="UP000011617"/>
    </source>
</evidence>
<sequence length="102" mass="11675">MGFFISKCEGTMPKDFLQSMAGKIQESLPEGLKNTHAEIENMVKTQMENLLPNFKFAKQDEFEIQQKILLKTRSEVDALKQRVEALEAVIESLNQQKTDQAE</sequence>
<organism evidence="2 3">
    <name type="scientific">Wohlfahrtiimonas chitiniclastica SH04</name>
    <dbReference type="NCBI Taxonomy" id="1261130"/>
    <lineage>
        <taxon>Bacteria</taxon>
        <taxon>Pseudomonadati</taxon>
        <taxon>Pseudomonadota</taxon>
        <taxon>Gammaproteobacteria</taxon>
        <taxon>Cardiobacteriales</taxon>
        <taxon>Ignatzschineriaceae</taxon>
        <taxon>Wohlfahrtiimonas</taxon>
    </lineage>
</organism>
<comment type="caution">
    <text evidence="2">The sequence shown here is derived from an EMBL/GenBank/DDBJ whole genome shotgun (WGS) entry which is preliminary data.</text>
</comment>
<dbReference type="InterPro" id="IPR007475">
    <property type="entry name" value="UbiK"/>
</dbReference>
<evidence type="ECO:0008006" key="4">
    <source>
        <dbReference type="Google" id="ProtNLM"/>
    </source>
</evidence>
<feature type="coiled-coil region" evidence="1">
    <location>
        <begin position="69"/>
        <end position="96"/>
    </location>
</feature>
<gene>
    <name evidence="2" type="ORF">F387_00359</name>
</gene>
<dbReference type="PATRIC" id="fig|1261130.3.peg.795"/>
<dbReference type="HOGENOM" id="CLU_154412_0_1_6"/>
<dbReference type="PANTHER" id="PTHR38040">
    <property type="entry name" value="UBIQUINONE BIOSYNTHESIS ACCESSORY FACTOR UBIK"/>
    <property type="match status" value="1"/>
</dbReference>
<dbReference type="AlphaFoldDB" id="L8XZF6"/>
<dbReference type="Pfam" id="PF04380">
    <property type="entry name" value="BMFP"/>
    <property type="match status" value="1"/>
</dbReference>
<protein>
    <recommendedName>
        <fullName evidence="4">Ubiquinone biosynthesis accessory factor UbiK</fullName>
    </recommendedName>
</protein>
<evidence type="ECO:0000313" key="2">
    <source>
        <dbReference type="EMBL" id="ELV08120.1"/>
    </source>
</evidence>
<keyword evidence="1" id="KW-0175">Coiled coil</keyword>
<keyword evidence="3" id="KW-1185">Reference proteome</keyword>
<name>L8XZF6_9GAMM</name>
<evidence type="ECO:0000256" key="1">
    <source>
        <dbReference type="SAM" id="Coils"/>
    </source>
</evidence>
<dbReference type="PANTHER" id="PTHR38040:SF1">
    <property type="entry name" value="UBIQUINONE BIOSYNTHESIS ACCESSORY FACTOR UBIK"/>
    <property type="match status" value="1"/>
</dbReference>